<keyword evidence="4" id="KW-1185">Reference proteome</keyword>
<accession>A0A0F4LN40</accession>
<feature type="transmembrane region" description="Helical" evidence="2">
    <location>
        <begin position="664"/>
        <end position="686"/>
    </location>
</feature>
<feature type="transmembrane region" description="Helical" evidence="2">
    <location>
        <begin position="435"/>
        <end position="451"/>
    </location>
</feature>
<organism evidence="3 4">
    <name type="scientific">Lactobacillus apis</name>
    <dbReference type="NCBI Taxonomy" id="303541"/>
    <lineage>
        <taxon>Bacteria</taxon>
        <taxon>Bacillati</taxon>
        <taxon>Bacillota</taxon>
        <taxon>Bacilli</taxon>
        <taxon>Lactobacillales</taxon>
        <taxon>Lactobacillaceae</taxon>
        <taxon>Lactobacillus</taxon>
    </lineage>
</organism>
<dbReference type="PATRIC" id="fig|303541.3.peg.138"/>
<feature type="transmembrane region" description="Helical" evidence="2">
    <location>
        <begin position="505"/>
        <end position="528"/>
    </location>
</feature>
<keyword evidence="3" id="KW-0614">Plasmid</keyword>
<feature type="region of interest" description="Disordered" evidence="1">
    <location>
        <begin position="257"/>
        <end position="280"/>
    </location>
</feature>
<evidence type="ECO:0000313" key="3">
    <source>
        <dbReference type="EMBL" id="KJY59723.1"/>
    </source>
</evidence>
<protein>
    <submittedName>
        <fullName evidence="3">Uncharacterized protein</fullName>
    </submittedName>
</protein>
<evidence type="ECO:0000313" key="4">
    <source>
        <dbReference type="Proteomes" id="UP000033682"/>
    </source>
</evidence>
<evidence type="ECO:0000256" key="1">
    <source>
        <dbReference type="SAM" id="MobiDB-lite"/>
    </source>
</evidence>
<name>A0A0F4LN40_9LACO</name>
<feature type="transmembrane region" description="Helical" evidence="2">
    <location>
        <begin position="20"/>
        <end position="41"/>
    </location>
</feature>
<dbReference type="EMBL" id="JXLG01000016">
    <property type="protein sequence ID" value="KJY59723.1"/>
    <property type="molecule type" value="Genomic_DNA"/>
</dbReference>
<comment type="caution">
    <text evidence="3">The sequence shown here is derived from an EMBL/GenBank/DDBJ whole genome shotgun (WGS) entry which is preliminary data.</text>
</comment>
<gene>
    <name evidence="3" type="ORF">JF72_15640</name>
</gene>
<feature type="transmembrane region" description="Helical" evidence="2">
    <location>
        <begin position="540"/>
        <end position="565"/>
    </location>
</feature>
<dbReference type="Proteomes" id="UP000033682">
    <property type="component" value="Unassembled WGS sequence"/>
</dbReference>
<dbReference type="RefSeq" id="WP_046308415.1">
    <property type="nucleotide sequence ID" value="NZ_KQ034005.1"/>
</dbReference>
<evidence type="ECO:0000256" key="2">
    <source>
        <dbReference type="SAM" id="Phobius"/>
    </source>
</evidence>
<feature type="transmembrane region" description="Helical" evidence="2">
    <location>
        <begin position="614"/>
        <end position="631"/>
    </location>
</feature>
<feature type="transmembrane region" description="Helical" evidence="2">
    <location>
        <begin position="404"/>
        <end position="429"/>
    </location>
</feature>
<feature type="transmembrane region" description="Helical" evidence="2">
    <location>
        <begin position="364"/>
        <end position="383"/>
    </location>
</feature>
<geneLocation type="plasmid" evidence="3">
    <name>pHma11p1</name>
</geneLocation>
<keyword evidence="2" id="KW-0812">Transmembrane</keyword>
<feature type="transmembrane region" description="Helical" evidence="2">
    <location>
        <begin position="472"/>
        <end position="499"/>
    </location>
</feature>
<dbReference type="HOGENOM" id="CLU_246754_0_0_9"/>
<proteinExistence type="predicted"/>
<sequence>MVKKRNRSRFKTKRFWKKVLVNFSIVLAVSGVLFVGVPIAVSYAAHDRVAIEGVYDKKGNLINHGITPNNLLGRIQDGWKTMTGNLAQFDNHYGKNGYGSNSNIAKSWLKQKGKLSKEQIKGSPWSHASTKLESQGLYKYAESIGIDPKAYKTNKGLLKAVSKQLSKRAAVVDKSGEEQKRMWGRVGRERANQRKVYNNWTSGLLKSREKLNKKETKEVSDYLAKHGGTKGSDKWYEALEKALNKYATGDAAKELKNTEKKKKKDQENVGEGEKKTTAEDVQKMLDKGEMPEPTTLSGKIGRALLNAFWSSSVSTWLEKSGAGATIFAGATSATQLASDVQNNVMTLVYPAASSYSSMKQVSDWLQPSLIALSTSILVIVLVCSTGRMGAGQAIGDPAQSRAAWYHTLIDILLSSILIASFGMIVNMVLQLNGDILIAFANFMSGLVPEGARSSVFDTAIRLGFDKTTINSIASGAILGGSEFSGVIFEIVYLLAYLGLSIYVKYYYFVRAITFTILIAIGPVFMAFWSSNFGKQRTIAWLRDFLGTVFIQCIHALTITFMALFMDWNNGRITSLTAQQIANMLNWQKANPGKQFLNTITLGLANQGPGSTVDGGSVFSVLVVGFIVIILFKPVSQSLAQLFGISTNMLDNINQSTSRTLKASAIAGGAAAVGLAAAPISAGLGIAKDTMGAAADGVKKANKGAKNFDDFKKNLRNGFNSDFKNGMQKRKPFRKAMARVNTIVGPAAGKLAGTAAGAGTGNPVNVLAMSNAGGAIGGRAARLANKSLESLGLRDLKELGKSAKAKADTSKLANEKVAAANEKTNQGIYDNVSQVRTDKDNGHEAYDPNVANFDKQIKNAEEMYRSGDMSHSAARAKIAEVQAQKTNYNNLKGDAAAQEKINVADARKMSDGNYSNVKNLSAAANSALGSEKSKLAGATPGDADKVQESLALSGAATNGAVMSRYDADGINAKVQSAKDAYASAHKDEFASNGFSSQKEWMDSSQYRSGEAAAVKEARISAAADSNGKVFSMPDQTGVSSFENSMVNRDVFKQEMSKNMKEAGVSQPTQQRVLDAIDGVSGQALVNETPIQGSSTPLKTMDYGLSQKLSRQAAYTINNAGNGVKDAPPVSAFDLAEVFKGDNNPATLIGGTGDDTFSEDTFNDYMDRVGSSSRFQAMKSGLADAYAAHEMNKAAVNDAYDSTVNSDSIMGLGDFLGFDGTSGYGSSFSSNRNRYGGSPNELIASERIADFRSAIGPSGMSPQEAIDELSSNYDSAGQGMEAGSGIPAGDLQLVTENTSSYIRAKMQDGSYQLVGNYGAGDPMLEGSDSIIQNLDITSDGTIGPRYDENTHRFEDPYSEVGDLKVSRGYTNGGPDLVSMLGGYASPVKSSPVDISDFRTMDQAKELQRAEFDQQPMTLDKLGSSYEGYAYYSDGDSGVIVAKDINDNQYKQVSPIVEDDIIGAHTSNQQYVIPLKDSGNGLIPDDNLDPKIYNKGPISSEDEREIHDILRNKMENPIDRAELNSYLNDLLKPTTENTHNIIENNPANQSIGELDLTSEI</sequence>
<keyword evidence="2" id="KW-0472">Membrane</keyword>
<reference evidence="3 4" key="1">
    <citation type="submission" date="2015-01" db="EMBL/GenBank/DDBJ databases">
        <title>Comparative genomics of the lactic acid bacteria isolated from the honey bee gut.</title>
        <authorList>
            <person name="Ellegaard K.M."/>
            <person name="Tamarit D."/>
            <person name="Javelind E."/>
            <person name="Olofsson T."/>
            <person name="Andersson S.G."/>
            <person name="Vasquez A."/>
        </authorList>
    </citation>
    <scope>NUCLEOTIDE SEQUENCE [LARGE SCALE GENOMIC DNA]</scope>
    <source>
        <strain evidence="3 4">Hma11</strain>
        <plasmid evidence="3">pHma11p1</plasmid>
    </source>
</reference>
<keyword evidence="2" id="KW-1133">Transmembrane helix</keyword>